<dbReference type="Pfam" id="PF00398">
    <property type="entry name" value="RrnaAD"/>
    <property type="match status" value="1"/>
</dbReference>
<sequence length="283" mass="30501">MGRHEEAIERHGFRFKHSLGQNFIFDEALLDRLAEAAGVTAQDDVLEIGPGSGTLTARLAARAHRVLALELDRALIPVLQDALAGRGNVTLVQGDATRADLCGLAAQAFGEGRPFLVVANLPYYVTTPVLTRLLTERLPVARIAVMVQREVGEKLTAQPGDAAYCLLSALCAWHAKAREALAVPAAYFIPRPKVDSSFMVLDMREQPPVPEADAGLTMRVARAAFAMRRKTMLNNLQPAFGLTREQAQACLEAAGIEPAARGETLSVQAFADIAQALAQIKKI</sequence>
<comment type="catalytic activity">
    <reaction evidence="7">
        <text>adenosine(1518)/adenosine(1519) in 16S rRNA + 4 S-adenosyl-L-methionine = N(6)-dimethyladenosine(1518)/N(6)-dimethyladenosine(1519) in 16S rRNA + 4 S-adenosyl-L-homocysteine + 4 H(+)</text>
        <dbReference type="Rhea" id="RHEA:19609"/>
        <dbReference type="Rhea" id="RHEA-COMP:10232"/>
        <dbReference type="Rhea" id="RHEA-COMP:10233"/>
        <dbReference type="ChEBI" id="CHEBI:15378"/>
        <dbReference type="ChEBI" id="CHEBI:57856"/>
        <dbReference type="ChEBI" id="CHEBI:59789"/>
        <dbReference type="ChEBI" id="CHEBI:74411"/>
        <dbReference type="ChEBI" id="CHEBI:74493"/>
        <dbReference type="EC" id="2.1.1.182"/>
    </reaction>
</comment>
<reference evidence="10" key="2">
    <citation type="journal article" date="2021" name="PeerJ">
        <title>Extensive microbial diversity within the chicken gut microbiome revealed by metagenomics and culture.</title>
        <authorList>
            <person name="Gilroy R."/>
            <person name="Ravi A."/>
            <person name="Getino M."/>
            <person name="Pursley I."/>
            <person name="Horton D.L."/>
            <person name="Alikhan N.F."/>
            <person name="Baker D."/>
            <person name="Gharbi K."/>
            <person name="Hall N."/>
            <person name="Watson M."/>
            <person name="Adriaenssens E.M."/>
            <person name="Foster-Nyarko E."/>
            <person name="Jarju S."/>
            <person name="Secka A."/>
            <person name="Antonio M."/>
            <person name="Oren A."/>
            <person name="Chaudhuri R.R."/>
            <person name="La Ragione R."/>
            <person name="Hildebrand F."/>
            <person name="Pallen M.J."/>
        </authorList>
    </citation>
    <scope>NUCLEOTIDE SEQUENCE</scope>
    <source>
        <strain evidence="10">ChiSxjej2B14-6234</strain>
    </source>
</reference>
<dbReference type="PANTHER" id="PTHR11727">
    <property type="entry name" value="DIMETHYLADENOSINE TRANSFERASE"/>
    <property type="match status" value="1"/>
</dbReference>
<comment type="function">
    <text evidence="7">Specifically dimethylates two adjacent adenosines (A1518 and A1519) in the loop of a conserved hairpin near the 3'-end of 16S rRNA in the 30S particle. May play a critical role in biogenesis of 30S subunits.</text>
</comment>
<dbReference type="CDD" id="cd02440">
    <property type="entry name" value="AdoMet_MTases"/>
    <property type="match status" value="1"/>
</dbReference>
<dbReference type="GO" id="GO:0052908">
    <property type="term" value="F:16S rRNA (adenine(1518)-N(6)/adenine(1519)-N(6))-dimethyltransferase activity"/>
    <property type="evidence" value="ECO:0007669"/>
    <property type="project" value="UniProtKB-EC"/>
</dbReference>
<dbReference type="SUPFAM" id="SSF53335">
    <property type="entry name" value="S-adenosyl-L-methionine-dependent methyltransferases"/>
    <property type="match status" value="1"/>
</dbReference>
<proteinExistence type="inferred from homology"/>
<dbReference type="PANTHER" id="PTHR11727:SF7">
    <property type="entry name" value="DIMETHYLADENOSINE TRANSFERASE-RELATED"/>
    <property type="match status" value="1"/>
</dbReference>
<reference evidence="10" key="1">
    <citation type="submission" date="2020-10" db="EMBL/GenBank/DDBJ databases">
        <authorList>
            <person name="Gilroy R."/>
        </authorList>
    </citation>
    <scope>NUCLEOTIDE SEQUENCE</scope>
    <source>
        <strain evidence="10">ChiSxjej2B14-6234</strain>
    </source>
</reference>
<evidence type="ECO:0000256" key="1">
    <source>
        <dbReference type="ARBA" id="ARBA00022490"/>
    </source>
</evidence>
<feature type="domain" description="Ribosomal RNA adenine methylase transferase N-terminal" evidence="9">
    <location>
        <begin position="29"/>
        <end position="205"/>
    </location>
</feature>
<comment type="subcellular location">
    <subcellularLocation>
        <location evidence="7">Cytoplasm</location>
    </subcellularLocation>
</comment>
<dbReference type="GO" id="GO:0003723">
    <property type="term" value="F:RNA binding"/>
    <property type="evidence" value="ECO:0007669"/>
    <property type="project" value="UniProtKB-UniRule"/>
</dbReference>
<dbReference type="PROSITE" id="PS51689">
    <property type="entry name" value="SAM_RNA_A_N6_MT"/>
    <property type="match status" value="1"/>
</dbReference>
<evidence type="ECO:0000259" key="9">
    <source>
        <dbReference type="SMART" id="SM00650"/>
    </source>
</evidence>
<dbReference type="NCBIfam" id="TIGR00755">
    <property type="entry name" value="ksgA"/>
    <property type="match status" value="1"/>
</dbReference>
<keyword evidence="6 7" id="KW-0694">RNA-binding</keyword>
<dbReference type="InterPro" id="IPR001737">
    <property type="entry name" value="KsgA/Erm"/>
</dbReference>
<evidence type="ECO:0000256" key="6">
    <source>
        <dbReference type="ARBA" id="ARBA00022884"/>
    </source>
</evidence>
<dbReference type="GO" id="GO:0005829">
    <property type="term" value="C:cytosol"/>
    <property type="evidence" value="ECO:0007669"/>
    <property type="project" value="TreeGrafter"/>
</dbReference>
<keyword evidence="3 7" id="KW-0489">Methyltransferase</keyword>
<feature type="binding site" evidence="7 8">
    <location>
        <position position="49"/>
    </location>
    <ligand>
        <name>S-adenosyl-L-methionine</name>
        <dbReference type="ChEBI" id="CHEBI:59789"/>
    </ligand>
</feature>
<dbReference type="PROSITE" id="PS01131">
    <property type="entry name" value="RRNA_A_DIMETH"/>
    <property type="match status" value="1"/>
</dbReference>
<dbReference type="SMART" id="SM00650">
    <property type="entry name" value="rADc"/>
    <property type="match status" value="1"/>
</dbReference>
<dbReference type="HAMAP" id="MF_00607">
    <property type="entry name" value="16SrRNA_methyltr_A"/>
    <property type="match status" value="1"/>
</dbReference>
<evidence type="ECO:0000256" key="7">
    <source>
        <dbReference type="HAMAP-Rule" id="MF_00607"/>
    </source>
</evidence>
<evidence type="ECO:0000256" key="5">
    <source>
        <dbReference type="ARBA" id="ARBA00022691"/>
    </source>
</evidence>
<dbReference type="FunFam" id="3.40.50.150:FF:000023">
    <property type="entry name" value="Ribosomal RNA small subunit methyltransferase A"/>
    <property type="match status" value="1"/>
</dbReference>
<dbReference type="Gene3D" id="1.10.8.100">
    <property type="entry name" value="Ribosomal RNA adenine dimethylase-like, domain 2"/>
    <property type="match status" value="1"/>
</dbReference>
<feature type="binding site" evidence="7 8">
    <location>
        <position position="95"/>
    </location>
    <ligand>
        <name>S-adenosyl-L-methionine</name>
        <dbReference type="ChEBI" id="CHEBI:59789"/>
    </ligand>
</feature>
<evidence type="ECO:0000313" key="10">
    <source>
        <dbReference type="EMBL" id="HIQ72696.1"/>
    </source>
</evidence>
<keyword evidence="5 7" id="KW-0949">S-adenosyl-L-methionine</keyword>
<feature type="binding site" evidence="7 8">
    <location>
        <position position="120"/>
    </location>
    <ligand>
        <name>S-adenosyl-L-methionine</name>
        <dbReference type="ChEBI" id="CHEBI:59789"/>
    </ligand>
</feature>
<keyword evidence="2 7" id="KW-0698">rRNA processing</keyword>
<dbReference type="Proteomes" id="UP000886887">
    <property type="component" value="Unassembled WGS sequence"/>
</dbReference>
<evidence type="ECO:0000256" key="3">
    <source>
        <dbReference type="ARBA" id="ARBA00022603"/>
    </source>
</evidence>
<dbReference type="AlphaFoldDB" id="A0A9D1CR88"/>
<feature type="binding site" evidence="7 8">
    <location>
        <position position="24"/>
    </location>
    <ligand>
        <name>S-adenosyl-L-methionine</name>
        <dbReference type="ChEBI" id="CHEBI:59789"/>
    </ligand>
</feature>
<keyword evidence="1 7" id="KW-0963">Cytoplasm</keyword>
<gene>
    <name evidence="7 10" type="primary">rsmA</name>
    <name evidence="7" type="synonym">ksgA</name>
    <name evidence="10" type="ORF">IAB73_10875</name>
</gene>
<dbReference type="EC" id="2.1.1.182" evidence="7"/>
<evidence type="ECO:0000256" key="8">
    <source>
        <dbReference type="PROSITE-ProRule" id="PRU01026"/>
    </source>
</evidence>
<evidence type="ECO:0000256" key="4">
    <source>
        <dbReference type="ARBA" id="ARBA00022679"/>
    </source>
</evidence>
<dbReference type="InterPro" id="IPR020596">
    <property type="entry name" value="rRNA_Ade_Mease_Trfase_CS"/>
</dbReference>
<comment type="caution">
    <text evidence="10">The sequence shown here is derived from an EMBL/GenBank/DDBJ whole genome shotgun (WGS) entry which is preliminary data.</text>
</comment>
<feature type="binding site" evidence="7 8">
    <location>
        <position position="70"/>
    </location>
    <ligand>
        <name>S-adenosyl-L-methionine</name>
        <dbReference type="ChEBI" id="CHEBI:59789"/>
    </ligand>
</feature>
<protein>
    <recommendedName>
        <fullName evidence="7">Ribosomal RNA small subunit methyltransferase A</fullName>
        <ecNumber evidence="7">2.1.1.182</ecNumber>
    </recommendedName>
    <alternativeName>
        <fullName evidence="7">16S rRNA (adenine(1518)-N(6)/adenine(1519)-N(6))-dimethyltransferase</fullName>
    </alternativeName>
    <alternativeName>
        <fullName evidence="7">16S rRNA dimethyladenosine transferase</fullName>
    </alternativeName>
    <alternativeName>
        <fullName evidence="7">16S rRNA dimethylase</fullName>
    </alternativeName>
    <alternativeName>
        <fullName evidence="7">S-adenosylmethionine-6-N', N'-adenosyl(rRNA) dimethyltransferase</fullName>
    </alternativeName>
</protein>
<keyword evidence="4 7" id="KW-0808">Transferase</keyword>
<evidence type="ECO:0000256" key="2">
    <source>
        <dbReference type="ARBA" id="ARBA00022552"/>
    </source>
</evidence>
<accession>A0A9D1CR88</accession>
<dbReference type="InterPro" id="IPR020598">
    <property type="entry name" value="rRNA_Ade_methylase_Trfase_N"/>
</dbReference>
<organism evidence="10 11">
    <name type="scientific">Candidatus Onthenecus intestinigallinarum</name>
    <dbReference type="NCBI Taxonomy" id="2840875"/>
    <lineage>
        <taxon>Bacteria</taxon>
        <taxon>Bacillati</taxon>
        <taxon>Bacillota</taxon>
        <taxon>Clostridia</taxon>
        <taxon>Eubacteriales</taxon>
        <taxon>Candidatus Onthenecus</taxon>
    </lineage>
</organism>
<dbReference type="EMBL" id="DVFJ01000037">
    <property type="protein sequence ID" value="HIQ72696.1"/>
    <property type="molecule type" value="Genomic_DNA"/>
</dbReference>
<feature type="binding site" evidence="7 8">
    <location>
        <position position="22"/>
    </location>
    <ligand>
        <name>S-adenosyl-L-methionine</name>
        <dbReference type="ChEBI" id="CHEBI:59789"/>
    </ligand>
</feature>
<dbReference type="InterPro" id="IPR011530">
    <property type="entry name" value="rRNA_adenine_dimethylase"/>
</dbReference>
<name>A0A9D1CR88_9FIRM</name>
<dbReference type="InterPro" id="IPR029063">
    <property type="entry name" value="SAM-dependent_MTases_sf"/>
</dbReference>
<dbReference type="Gene3D" id="3.40.50.150">
    <property type="entry name" value="Vaccinia Virus protein VP39"/>
    <property type="match status" value="1"/>
</dbReference>
<evidence type="ECO:0000313" key="11">
    <source>
        <dbReference type="Proteomes" id="UP000886887"/>
    </source>
</evidence>
<comment type="similarity">
    <text evidence="7">Belongs to the class I-like SAM-binding methyltransferase superfamily. rRNA adenine N(6)-methyltransferase family. RsmA subfamily.</text>
</comment>
<dbReference type="InterPro" id="IPR023165">
    <property type="entry name" value="rRNA_Ade_diMease-like_C"/>
</dbReference>